<name>A0A1Q4VCC9_9ACTN</name>
<protein>
    <recommendedName>
        <fullName evidence="3">TNF family profile domain-containing protein</fullName>
    </recommendedName>
</protein>
<evidence type="ECO:0000313" key="2">
    <source>
        <dbReference type="Proteomes" id="UP000186455"/>
    </source>
</evidence>
<evidence type="ECO:0000313" key="1">
    <source>
        <dbReference type="EMBL" id="OKH95409.1"/>
    </source>
</evidence>
<dbReference type="EMBL" id="LFBV01000001">
    <property type="protein sequence ID" value="OKH95409.1"/>
    <property type="molecule type" value="Genomic_DNA"/>
</dbReference>
<reference evidence="1 2" key="1">
    <citation type="submission" date="2015-06" db="EMBL/GenBank/DDBJ databases">
        <title>Cloning and characterization of the uncialamcin biosynthetic gene cluster.</title>
        <authorList>
            <person name="Yan X."/>
            <person name="Huang T."/>
            <person name="Ge H."/>
            <person name="Shen B."/>
        </authorList>
    </citation>
    <scope>NUCLEOTIDE SEQUENCE [LARGE SCALE GENOMIC DNA]</scope>
    <source>
        <strain evidence="1 2">DCA2648</strain>
    </source>
</reference>
<gene>
    <name evidence="1" type="ORF">AB852_00625</name>
</gene>
<keyword evidence="2" id="KW-1185">Reference proteome</keyword>
<dbReference type="SUPFAM" id="SSF49842">
    <property type="entry name" value="TNF-like"/>
    <property type="match status" value="1"/>
</dbReference>
<sequence>MLPPHWTWKSRDHITAVKLNSQVRDIHRWLENPPLFQCIRTKAVNVSGSTTLVPWNELSGNGFTPVTNSSGEITHVQPMHEGRYLVHVQMCGKQSGSPSHLYLTLHVNDEIAQVGVGTQESTGYMDSTRVTALLELRPTDRISTRVYISAGKTGYLTNTAEQQLASVFLGYWIGEI</sequence>
<organism evidence="1 2">
    <name type="scientific">Streptomyces uncialis</name>
    <dbReference type="NCBI Taxonomy" id="1048205"/>
    <lineage>
        <taxon>Bacteria</taxon>
        <taxon>Bacillati</taxon>
        <taxon>Actinomycetota</taxon>
        <taxon>Actinomycetes</taxon>
        <taxon>Kitasatosporales</taxon>
        <taxon>Streptomycetaceae</taxon>
        <taxon>Streptomyces</taxon>
    </lineage>
</organism>
<dbReference type="Proteomes" id="UP000186455">
    <property type="component" value="Unassembled WGS sequence"/>
</dbReference>
<evidence type="ECO:0008006" key="3">
    <source>
        <dbReference type="Google" id="ProtNLM"/>
    </source>
</evidence>
<dbReference type="Gene3D" id="2.60.120.40">
    <property type="match status" value="1"/>
</dbReference>
<dbReference type="STRING" id="1048205.AB852_00625"/>
<comment type="caution">
    <text evidence="1">The sequence shown here is derived from an EMBL/GenBank/DDBJ whole genome shotgun (WGS) entry which is preliminary data.</text>
</comment>
<accession>A0A1Q4VCC9</accession>
<dbReference type="AlphaFoldDB" id="A0A1Q4VCC9"/>
<dbReference type="RefSeq" id="WP_073782488.1">
    <property type="nucleotide sequence ID" value="NZ_LFBV01000001.1"/>
</dbReference>
<proteinExistence type="predicted"/>
<dbReference type="InterPro" id="IPR008983">
    <property type="entry name" value="Tumour_necrosis_fac-like_dom"/>
</dbReference>